<protein>
    <submittedName>
        <fullName evidence="1">Uncharacterized protein</fullName>
    </submittedName>
</protein>
<accession>A0A1M4UKC5</accession>
<dbReference type="RefSeq" id="WP_218587882.1">
    <property type="nucleotide sequence ID" value="NZ_FQUX01000001.1"/>
</dbReference>
<evidence type="ECO:0000313" key="1">
    <source>
        <dbReference type="EMBL" id="SHE57124.1"/>
    </source>
</evidence>
<proteinExistence type="predicted"/>
<dbReference type="AlphaFoldDB" id="A0A1M4UKC5"/>
<dbReference type="Proteomes" id="UP000184406">
    <property type="component" value="Unassembled WGS sequence"/>
</dbReference>
<gene>
    <name evidence="1" type="ORF">SAMN03080594_101657</name>
</gene>
<sequence length="47" mass="5476">MEVIVHVLKQFLGKKLEGIAKDSSDHCWNQNVIWDLYKAMARQALTF</sequence>
<name>A0A1M4UKC5_9FLAO</name>
<evidence type="ECO:0000313" key="2">
    <source>
        <dbReference type="Proteomes" id="UP000184406"/>
    </source>
</evidence>
<reference evidence="2" key="1">
    <citation type="submission" date="2016-11" db="EMBL/GenBank/DDBJ databases">
        <authorList>
            <person name="Varghese N."/>
            <person name="Submissions S."/>
        </authorList>
    </citation>
    <scope>NUCLEOTIDE SEQUENCE [LARGE SCALE GENOMIC DNA]</scope>
    <source>
        <strain evidence="2">DSM 17539</strain>
    </source>
</reference>
<keyword evidence="2" id="KW-1185">Reference proteome</keyword>
<organism evidence="1 2">
    <name type="scientific">Arenibacter palladensis</name>
    <dbReference type="NCBI Taxonomy" id="237373"/>
    <lineage>
        <taxon>Bacteria</taxon>
        <taxon>Pseudomonadati</taxon>
        <taxon>Bacteroidota</taxon>
        <taxon>Flavobacteriia</taxon>
        <taxon>Flavobacteriales</taxon>
        <taxon>Flavobacteriaceae</taxon>
        <taxon>Arenibacter</taxon>
    </lineage>
</organism>
<dbReference type="EMBL" id="FQUX01000001">
    <property type="protein sequence ID" value="SHE57124.1"/>
    <property type="molecule type" value="Genomic_DNA"/>
</dbReference>